<sequence length="142" mass="15932">MSVFVDTGVFYAHHDVDADRHEDAVRVFDEILDGRYGQPYTSDYVLDEAITLTRARTGSFEAANSLAKRVCGTGPYPAVVELCHTVPDDVTETLDIYRRYADHDLSFTDAMTIRLCESRGFDVVCSFDSDFDGLVERVDPYG</sequence>
<comment type="caution">
    <text evidence="2">The sequence shown here is derived from an EMBL/GenBank/DDBJ whole genome shotgun (WGS) entry which is preliminary data.</text>
</comment>
<proteinExistence type="predicted"/>
<dbReference type="SUPFAM" id="SSF88723">
    <property type="entry name" value="PIN domain-like"/>
    <property type="match status" value="1"/>
</dbReference>
<dbReference type="PANTHER" id="PTHR42188">
    <property type="entry name" value="23S RRNA-SPECIFIC ENDONUCLEASE VAPC20"/>
    <property type="match status" value="1"/>
</dbReference>
<dbReference type="Pfam" id="PF01850">
    <property type="entry name" value="PIN"/>
    <property type="match status" value="1"/>
</dbReference>
<evidence type="ECO:0000313" key="2">
    <source>
        <dbReference type="EMBL" id="TKR25466.1"/>
    </source>
</evidence>
<feature type="domain" description="PIN" evidence="1">
    <location>
        <begin position="3"/>
        <end position="132"/>
    </location>
</feature>
<evidence type="ECO:0000313" key="3">
    <source>
        <dbReference type="Proteomes" id="UP000308037"/>
    </source>
</evidence>
<organism evidence="2 3">
    <name type="scientific">Natronomonas salsuginis</name>
    <dbReference type="NCBI Taxonomy" id="2217661"/>
    <lineage>
        <taxon>Archaea</taxon>
        <taxon>Methanobacteriati</taxon>
        <taxon>Methanobacteriota</taxon>
        <taxon>Stenosarchaea group</taxon>
        <taxon>Halobacteria</taxon>
        <taxon>Halobacteriales</taxon>
        <taxon>Natronomonadaceae</taxon>
        <taxon>Natronomonas</taxon>
    </lineage>
</organism>
<dbReference type="OrthoDB" id="198094at2157"/>
<dbReference type="GO" id="GO:0016075">
    <property type="term" value="P:rRNA catabolic process"/>
    <property type="evidence" value="ECO:0007669"/>
    <property type="project" value="TreeGrafter"/>
</dbReference>
<dbReference type="InterPro" id="IPR029060">
    <property type="entry name" value="PIN-like_dom_sf"/>
</dbReference>
<keyword evidence="3" id="KW-1185">Reference proteome</keyword>
<dbReference type="RefSeq" id="WP_137276465.1">
    <property type="nucleotide sequence ID" value="NZ_QKNX01000003.1"/>
</dbReference>
<dbReference type="GO" id="GO:0004521">
    <property type="term" value="F:RNA endonuclease activity"/>
    <property type="evidence" value="ECO:0007669"/>
    <property type="project" value="InterPro"/>
</dbReference>
<dbReference type="InterPro" id="IPR002716">
    <property type="entry name" value="PIN_dom"/>
</dbReference>
<gene>
    <name evidence="2" type="ORF">DM868_08560</name>
</gene>
<dbReference type="EMBL" id="QKNX01000003">
    <property type="protein sequence ID" value="TKR25466.1"/>
    <property type="molecule type" value="Genomic_DNA"/>
</dbReference>
<name>A0A4U5JBA3_9EURY</name>
<evidence type="ECO:0000259" key="1">
    <source>
        <dbReference type="Pfam" id="PF01850"/>
    </source>
</evidence>
<dbReference type="Proteomes" id="UP000308037">
    <property type="component" value="Unassembled WGS sequence"/>
</dbReference>
<dbReference type="AlphaFoldDB" id="A0A4U5JBA3"/>
<dbReference type="Gene3D" id="3.40.50.1010">
    <property type="entry name" value="5'-nuclease"/>
    <property type="match status" value="1"/>
</dbReference>
<dbReference type="InterPro" id="IPR039018">
    <property type="entry name" value="VapC20-like"/>
</dbReference>
<protein>
    <submittedName>
        <fullName evidence="2">Type II toxin-antitoxin system VapC family toxin</fullName>
    </submittedName>
</protein>
<reference evidence="2 3" key="1">
    <citation type="submission" date="2019-04" db="EMBL/GenBank/DDBJ databases">
        <title>Natronomonas sp. F20-122 a newhaloarchaeon isolated from a saline saltern of Isla Bacuta, Huelva, Spain.</title>
        <authorList>
            <person name="Duran-Viseras A."/>
            <person name="Sanchez-Porro C."/>
            <person name="Ventosa A."/>
        </authorList>
    </citation>
    <scope>NUCLEOTIDE SEQUENCE [LARGE SCALE GENOMIC DNA]</scope>
    <source>
        <strain evidence="2 3">F20-122</strain>
    </source>
</reference>
<dbReference type="PANTHER" id="PTHR42188:SF1">
    <property type="entry name" value="23S RRNA-SPECIFIC ENDONUCLEASE VAPC20"/>
    <property type="match status" value="1"/>
</dbReference>
<accession>A0A4U5JBA3</accession>